<dbReference type="EMBL" id="JAYWIO010000003">
    <property type="protein sequence ID" value="KAK7276265.1"/>
    <property type="molecule type" value="Genomic_DNA"/>
</dbReference>
<dbReference type="SUPFAM" id="SSF47459">
    <property type="entry name" value="HLH, helix-loop-helix DNA-binding domain"/>
    <property type="match status" value="1"/>
</dbReference>
<dbReference type="InterPro" id="IPR018456">
    <property type="entry name" value="PTR2_symporter_CS"/>
</dbReference>
<dbReference type="FunFam" id="4.10.280.10:FF:000046">
    <property type="entry name" value="Transcription factor bHLH83"/>
    <property type="match status" value="1"/>
</dbReference>
<dbReference type="GO" id="GO:0022857">
    <property type="term" value="F:transmembrane transporter activity"/>
    <property type="evidence" value="ECO:0007669"/>
    <property type="project" value="InterPro"/>
</dbReference>
<dbReference type="InterPro" id="IPR011598">
    <property type="entry name" value="bHLH_dom"/>
</dbReference>
<feature type="transmembrane region" description="Helical" evidence="12">
    <location>
        <begin position="793"/>
        <end position="813"/>
    </location>
</feature>
<evidence type="ECO:0000259" key="13">
    <source>
        <dbReference type="PROSITE" id="PS50888"/>
    </source>
</evidence>
<evidence type="ECO:0000313" key="15">
    <source>
        <dbReference type="Proteomes" id="UP001372338"/>
    </source>
</evidence>
<dbReference type="InterPro" id="IPR036259">
    <property type="entry name" value="MFS_trans_sf"/>
</dbReference>
<proteinExistence type="inferred from homology"/>
<evidence type="ECO:0000256" key="9">
    <source>
        <dbReference type="ARBA" id="ARBA00023163"/>
    </source>
</evidence>
<name>A0AAN9IGE8_CROPI</name>
<organism evidence="14 15">
    <name type="scientific">Crotalaria pallida</name>
    <name type="common">Smooth rattlebox</name>
    <name type="synonym">Crotalaria striata</name>
    <dbReference type="NCBI Taxonomy" id="3830"/>
    <lineage>
        <taxon>Eukaryota</taxon>
        <taxon>Viridiplantae</taxon>
        <taxon>Streptophyta</taxon>
        <taxon>Embryophyta</taxon>
        <taxon>Tracheophyta</taxon>
        <taxon>Spermatophyta</taxon>
        <taxon>Magnoliopsida</taxon>
        <taxon>eudicotyledons</taxon>
        <taxon>Gunneridae</taxon>
        <taxon>Pentapetalae</taxon>
        <taxon>rosids</taxon>
        <taxon>fabids</taxon>
        <taxon>Fabales</taxon>
        <taxon>Fabaceae</taxon>
        <taxon>Papilionoideae</taxon>
        <taxon>50 kb inversion clade</taxon>
        <taxon>genistoids sensu lato</taxon>
        <taxon>core genistoids</taxon>
        <taxon>Crotalarieae</taxon>
        <taxon>Crotalaria</taxon>
    </lineage>
</organism>
<comment type="similarity">
    <text evidence="3">Belongs to the major facilitator superfamily. Proton-dependent oligopeptide transporter (POT/PTR) (TC 2.A.17) family.</text>
</comment>
<evidence type="ECO:0000313" key="14">
    <source>
        <dbReference type="EMBL" id="KAK7276265.1"/>
    </source>
</evidence>
<keyword evidence="8 12" id="KW-0472">Membrane</keyword>
<dbReference type="GO" id="GO:0046983">
    <property type="term" value="F:protein dimerization activity"/>
    <property type="evidence" value="ECO:0007669"/>
    <property type="project" value="InterPro"/>
</dbReference>
<dbReference type="GO" id="GO:0003677">
    <property type="term" value="F:DNA binding"/>
    <property type="evidence" value="ECO:0007669"/>
    <property type="project" value="UniProtKB-KW"/>
</dbReference>
<evidence type="ECO:0000256" key="5">
    <source>
        <dbReference type="ARBA" id="ARBA00022989"/>
    </source>
</evidence>
<gene>
    <name evidence="14" type="ORF">RIF29_17403</name>
</gene>
<dbReference type="InterPro" id="IPR036638">
    <property type="entry name" value="HLH_DNA-bd_sf"/>
</dbReference>
<feature type="transmembrane region" description="Helical" evidence="12">
    <location>
        <begin position="631"/>
        <end position="649"/>
    </location>
</feature>
<keyword evidence="15" id="KW-1185">Reference proteome</keyword>
<evidence type="ECO:0000256" key="1">
    <source>
        <dbReference type="ARBA" id="ARBA00004123"/>
    </source>
</evidence>
<dbReference type="GO" id="GO:0006857">
    <property type="term" value="P:oligopeptide transport"/>
    <property type="evidence" value="ECO:0007669"/>
    <property type="project" value="InterPro"/>
</dbReference>
<feature type="domain" description="BHLH" evidence="13">
    <location>
        <begin position="209"/>
        <end position="258"/>
    </location>
</feature>
<keyword evidence="10" id="KW-0539">Nucleus</keyword>
<dbReference type="Gene3D" id="1.20.1250.20">
    <property type="entry name" value="MFS general substrate transporter like domains"/>
    <property type="match status" value="1"/>
</dbReference>
<dbReference type="InterPro" id="IPR000109">
    <property type="entry name" value="POT_fam"/>
</dbReference>
<dbReference type="GO" id="GO:0005634">
    <property type="term" value="C:nucleus"/>
    <property type="evidence" value="ECO:0007669"/>
    <property type="project" value="UniProtKB-SubCell"/>
</dbReference>
<dbReference type="PROSITE" id="PS01022">
    <property type="entry name" value="PTR2_1"/>
    <property type="match status" value="1"/>
</dbReference>
<feature type="transmembrane region" description="Helical" evidence="12">
    <location>
        <begin position="443"/>
        <end position="464"/>
    </location>
</feature>
<evidence type="ECO:0000256" key="11">
    <source>
        <dbReference type="SAM" id="MobiDB-lite"/>
    </source>
</evidence>
<dbReference type="SMART" id="SM00353">
    <property type="entry name" value="HLH"/>
    <property type="match status" value="1"/>
</dbReference>
<keyword evidence="6" id="KW-0805">Transcription regulation</keyword>
<feature type="transmembrane region" description="Helical" evidence="12">
    <location>
        <begin position="402"/>
        <end position="423"/>
    </location>
</feature>
<keyword evidence="9" id="KW-0804">Transcription</keyword>
<evidence type="ECO:0000256" key="8">
    <source>
        <dbReference type="ARBA" id="ARBA00023136"/>
    </source>
</evidence>
<dbReference type="GO" id="GO:0016020">
    <property type="term" value="C:membrane"/>
    <property type="evidence" value="ECO:0007669"/>
    <property type="project" value="UniProtKB-SubCell"/>
</dbReference>
<evidence type="ECO:0000256" key="3">
    <source>
        <dbReference type="ARBA" id="ARBA00005982"/>
    </source>
</evidence>
<keyword evidence="7" id="KW-0238">DNA-binding</keyword>
<dbReference type="Pfam" id="PF00010">
    <property type="entry name" value="HLH"/>
    <property type="match status" value="1"/>
</dbReference>
<comment type="subcellular location">
    <subcellularLocation>
        <location evidence="2">Membrane</location>
        <topology evidence="2">Multi-pass membrane protein</topology>
    </subcellularLocation>
    <subcellularLocation>
        <location evidence="1">Nucleus</location>
    </subcellularLocation>
</comment>
<feature type="transmembrane region" description="Helical" evidence="12">
    <location>
        <begin position="748"/>
        <end position="769"/>
    </location>
</feature>
<feature type="transmembrane region" description="Helical" evidence="12">
    <location>
        <begin position="591"/>
        <end position="611"/>
    </location>
</feature>
<dbReference type="SUPFAM" id="SSF103473">
    <property type="entry name" value="MFS general substrate transporter"/>
    <property type="match status" value="1"/>
</dbReference>
<sequence length="824" mass="91918">MALSNSKDITSITNKAQTCFDENIVTSLTSQGVSEYNKCMLEEEDGSQSTNGVSKGSAITHSPPLSGHVYVYNSTSAYYQLEEAESLINFKANEYNNNLMMQCSESLLNFQQSWMASNDNNLLHQGYYCNQWNRVSPRNSIVTKAKEKQHSESSCEWLYFSQHAIPGDSLQQKSAIQESVLKKRSYMGENMQPAKKPCTSITGKQKSNQSKDPQSVAAKNRRERISERLKILQELVPNGSKVDLVTMLEKAISYVKFLQLQVKVLAADEFWPVQGGKPPDISQDVGKWTKLANQRNECVERLAFYGMCTNLVNYLQGRFNQGNAAAANNVTTWSGTCFVTPLIGAFIADAYLGRYWTITIFSIIYAIGMILLTLSTSVPGLTPSCDANGCHPTSAQTAASFVPLYLVALGAGAIKPCVSSFGADQFDQTDKKESKNISPFFNWFYLSINVGQFVASTLVVWIQINVGWEWGFGVPAVAKVIAIIFFFGGSRLYRLQIPGGSPFTRICQVIVAASRKSNLQIPADKSLLHESIDVEPNIKGSCKLDHTNNFKCLDKAAIVTESDMKDLLNPWRLCTVTQVEELKSIIRLLPVWASLVLVPTIYNQMSTVFILQGNTMNQHISPLFKIPSASLSLFNTLGCIFWVPMYDLIIVPCARRFTGHAQGFEPLQRIGIGLIILSISMAIAGILENFRLDIVRKNNYYDLETIPMSILWLIPQYFIIGCAEVFISIGQMEFFYGQMPDAMRSLGAAFSLTTTALGSYTSTLLVTIVNKVTTTHGRLGWIPNNLNRGHLDYFFWLLSFLCFLDFLVFLWVAKGYQYKKVAAI</sequence>
<dbReference type="Gene3D" id="4.10.280.10">
    <property type="entry name" value="Helix-loop-helix DNA-binding domain"/>
    <property type="match status" value="1"/>
</dbReference>
<evidence type="ECO:0000256" key="7">
    <source>
        <dbReference type="ARBA" id="ARBA00023125"/>
    </source>
</evidence>
<dbReference type="CDD" id="cd11454">
    <property type="entry name" value="bHLH_AtIND_like"/>
    <property type="match status" value="1"/>
</dbReference>
<evidence type="ECO:0000256" key="10">
    <source>
        <dbReference type="ARBA" id="ARBA00023242"/>
    </source>
</evidence>
<dbReference type="GO" id="GO:0048766">
    <property type="term" value="P:root hair initiation"/>
    <property type="evidence" value="ECO:0007669"/>
    <property type="project" value="UniProtKB-ARBA"/>
</dbReference>
<dbReference type="PROSITE" id="PS50888">
    <property type="entry name" value="BHLH"/>
    <property type="match status" value="1"/>
</dbReference>
<evidence type="ECO:0000256" key="12">
    <source>
        <dbReference type="SAM" id="Phobius"/>
    </source>
</evidence>
<evidence type="ECO:0000256" key="6">
    <source>
        <dbReference type="ARBA" id="ARBA00023015"/>
    </source>
</evidence>
<keyword evidence="4 12" id="KW-0812">Transmembrane</keyword>
<comment type="caution">
    <text evidence="14">The sequence shown here is derived from an EMBL/GenBank/DDBJ whole genome shotgun (WGS) entry which is preliminary data.</text>
</comment>
<keyword evidence="5 12" id="KW-1133">Transmembrane helix</keyword>
<dbReference type="AlphaFoldDB" id="A0AAN9IGE8"/>
<evidence type="ECO:0000256" key="2">
    <source>
        <dbReference type="ARBA" id="ARBA00004141"/>
    </source>
</evidence>
<feature type="region of interest" description="Disordered" evidence="11">
    <location>
        <begin position="190"/>
        <end position="221"/>
    </location>
</feature>
<dbReference type="Proteomes" id="UP001372338">
    <property type="component" value="Unassembled WGS sequence"/>
</dbReference>
<feature type="transmembrane region" description="Helical" evidence="12">
    <location>
        <begin position="710"/>
        <end position="736"/>
    </location>
</feature>
<dbReference type="PANTHER" id="PTHR11654">
    <property type="entry name" value="OLIGOPEPTIDE TRANSPORTER-RELATED"/>
    <property type="match status" value="1"/>
</dbReference>
<feature type="transmembrane region" description="Helical" evidence="12">
    <location>
        <begin position="330"/>
        <end position="348"/>
    </location>
</feature>
<feature type="transmembrane region" description="Helical" evidence="12">
    <location>
        <begin position="470"/>
        <end position="488"/>
    </location>
</feature>
<reference evidence="14 15" key="1">
    <citation type="submission" date="2024-01" db="EMBL/GenBank/DDBJ databases">
        <title>The genomes of 5 underutilized Papilionoideae crops provide insights into root nodulation and disease resistanc.</title>
        <authorList>
            <person name="Yuan L."/>
        </authorList>
    </citation>
    <scope>NUCLEOTIDE SEQUENCE [LARGE SCALE GENOMIC DNA]</scope>
    <source>
        <strain evidence="14">ZHUSHIDOU_FW_LH</strain>
        <tissue evidence="14">Leaf</tissue>
    </source>
</reference>
<evidence type="ECO:0000256" key="4">
    <source>
        <dbReference type="ARBA" id="ARBA00022692"/>
    </source>
</evidence>
<feature type="transmembrane region" description="Helical" evidence="12">
    <location>
        <begin position="355"/>
        <end position="374"/>
    </location>
</feature>
<feature type="transmembrane region" description="Helical" evidence="12">
    <location>
        <begin position="670"/>
        <end position="690"/>
    </location>
</feature>
<accession>A0AAN9IGE8</accession>
<feature type="compositionally biased region" description="Polar residues" evidence="11">
    <location>
        <begin position="199"/>
        <end position="213"/>
    </location>
</feature>
<dbReference type="Pfam" id="PF00854">
    <property type="entry name" value="PTR2"/>
    <property type="match status" value="1"/>
</dbReference>
<protein>
    <recommendedName>
        <fullName evidence="13">BHLH domain-containing protein</fullName>
    </recommendedName>
</protein>